<dbReference type="PANTHER" id="PTHR43857:SF1">
    <property type="entry name" value="YJGH FAMILY PROTEIN"/>
    <property type="match status" value="1"/>
</dbReference>
<dbReference type="PANTHER" id="PTHR43857">
    <property type="entry name" value="BLR7761 PROTEIN"/>
    <property type="match status" value="1"/>
</dbReference>
<dbReference type="SUPFAM" id="SSF55298">
    <property type="entry name" value="YjgF-like"/>
    <property type="match status" value="1"/>
</dbReference>
<comment type="caution">
    <text evidence="1">The sequence shown here is derived from an EMBL/GenBank/DDBJ whole genome shotgun (WGS) entry which is preliminary data.</text>
</comment>
<dbReference type="InterPro" id="IPR035959">
    <property type="entry name" value="RutC-like_sf"/>
</dbReference>
<sequence>MTEAKIIKLKSGSIVEEKESYSRLVCVDDWIFVSNTAGRNYKTREMSDDAVEQAKQCFANIEGALKAVGSDLTDIIISKIFIPNPADVPAVMDYVGERFNGIDPQRTITCSPLGMPEFKVEMEMTAYRGAGSGPVEHRSVSLGR</sequence>
<proteinExistence type="predicted"/>
<dbReference type="InterPro" id="IPR006175">
    <property type="entry name" value="YjgF/YER057c/UK114"/>
</dbReference>
<dbReference type="Proteomes" id="UP001081283">
    <property type="component" value="Unassembled WGS sequence"/>
</dbReference>
<accession>A0ABT3YMB6</accession>
<protein>
    <submittedName>
        <fullName evidence="1">RidA family protein</fullName>
    </submittedName>
</protein>
<dbReference type="Pfam" id="PF01042">
    <property type="entry name" value="Ribonuc_L-PSP"/>
    <property type="match status" value="1"/>
</dbReference>
<evidence type="ECO:0000313" key="1">
    <source>
        <dbReference type="EMBL" id="MCY0097044.1"/>
    </source>
</evidence>
<dbReference type="Gene3D" id="3.30.1330.40">
    <property type="entry name" value="RutC-like"/>
    <property type="match status" value="1"/>
</dbReference>
<reference evidence="1" key="1">
    <citation type="submission" date="2022-10" db="EMBL/GenBank/DDBJ databases">
        <title>Hoeflea sp. J2-29, isolated from marine algae.</title>
        <authorList>
            <person name="Kristyanto S."/>
            <person name="Kim J.M."/>
            <person name="Jeon C.O."/>
        </authorList>
    </citation>
    <scope>NUCLEOTIDE SEQUENCE</scope>
    <source>
        <strain evidence="1">J2-29</strain>
    </source>
</reference>
<name>A0ABT3YMB6_9HYPH</name>
<gene>
    <name evidence="1" type="ORF">OEG82_24010</name>
</gene>
<dbReference type="RefSeq" id="WP_267615136.1">
    <property type="nucleotide sequence ID" value="NZ_JAOVZQ010000002.1"/>
</dbReference>
<evidence type="ECO:0000313" key="2">
    <source>
        <dbReference type="Proteomes" id="UP001081283"/>
    </source>
</evidence>
<dbReference type="CDD" id="cd06154">
    <property type="entry name" value="YjgF_YER057c_UK114_like_6"/>
    <property type="match status" value="1"/>
</dbReference>
<organism evidence="1 2">
    <name type="scientific">Hoeflea ulvae</name>
    <dbReference type="NCBI Taxonomy" id="2983764"/>
    <lineage>
        <taxon>Bacteria</taxon>
        <taxon>Pseudomonadati</taxon>
        <taxon>Pseudomonadota</taxon>
        <taxon>Alphaproteobacteria</taxon>
        <taxon>Hyphomicrobiales</taxon>
        <taxon>Rhizobiaceae</taxon>
        <taxon>Hoeflea</taxon>
    </lineage>
</organism>
<keyword evidence="2" id="KW-1185">Reference proteome</keyword>
<dbReference type="EMBL" id="JAOVZQ010000002">
    <property type="protein sequence ID" value="MCY0097044.1"/>
    <property type="molecule type" value="Genomic_DNA"/>
</dbReference>